<sequence>MVVSYKRLNPEDVQFSHAALSAEPRHAQEDVPDAEDGALIPRRPPCSITTCLVVVGALLLLLCGGWLLGTMFWLHRPAGQRPPRRRPPRSGRAPTIRRPRPAERPAL</sequence>
<evidence type="ECO:0000256" key="1">
    <source>
        <dbReference type="SAM" id="MobiDB-lite"/>
    </source>
</evidence>
<keyword evidence="2" id="KW-1133">Transmembrane helix</keyword>
<keyword evidence="2" id="KW-0472">Membrane</keyword>
<evidence type="ECO:0000313" key="4">
    <source>
        <dbReference type="Proteomes" id="UP000314294"/>
    </source>
</evidence>
<keyword evidence="2" id="KW-0812">Transmembrane</keyword>
<organism evidence="3 4">
    <name type="scientific">Liparis tanakae</name>
    <name type="common">Tanaka's snailfish</name>
    <dbReference type="NCBI Taxonomy" id="230148"/>
    <lineage>
        <taxon>Eukaryota</taxon>
        <taxon>Metazoa</taxon>
        <taxon>Chordata</taxon>
        <taxon>Craniata</taxon>
        <taxon>Vertebrata</taxon>
        <taxon>Euteleostomi</taxon>
        <taxon>Actinopterygii</taxon>
        <taxon>Neopterygii</taxon>
        <taxon>Teleostei</taxon>
        <taxon>Neoteleostei</taxon>
        <taxon>Acanthomorphata</taxon>
        <taxon>Eupercaria</taxon>
        <taxon>Perciformes</taxon>
        <taxon>Cottioidei</taxon>
        <taxon>Cottales</taxon>
        <taxon>Liparidae</taxon>
        <taxon>Liparis</taxon>
    </lineage>
</organism>
<reference evidence="3 4" key="1">
    <citation type="submission" date="2019-03" db="EMBL/GenBank/DDBJ databases">
        <title>First draft genome of Liparis tanakae, snailfish: a comprehensive survey of snailfish specific genes.</title>
        <authorList>
            <person name="Kim W."/>
            <person name="Song I."/>
            <person name="Jeong J.-H."/>
            <person name="Kim D."/>
            <person name="Kim S."/>
            <person name="Ryu S."/>
            <person name="Song J.Y."/>
            <person name="Lee S.K."/>
        </authorList>
    </citation>
    <scope>NUCLEOTIDE SEQUENCE [LARGE SCALE GENOMIC DNA]</scope>
    <source>
        <tissue evidence="3">Muscle</tissue>
    </source>
</reference>
<proteinExistence type="predicted"/>
<evidence type="ECO:0000313" key="3">
    <source>
        <dbReference type="EMBL" id="TNN88166.1"/>
    </source>
</evidence>
<feature type="compositionally biased region" description="Basic residues" evidence="1">
    <location>
        <begin position="82"/>
        <end position="99"/>
    </location>
</feature>
<dbReference type="AlphaFoldDB" id="A0A4Z2JD53"/>
<keyword evidence="4" id="KW-1185">Reference proteome</keyword>
<dbReference type="EMBL" id="SRLO01000007">
    <property type="protein sequence ID" value="TNN88166.1"/>
    <property type="molecule type" value="Genomic_DNA"/>
</dbReference>
<accession>A0A4Z2JD53</accession>
<evidence type="ECO:0000256" key="2">
    <source>
        <dbReference type="SAM" id="Phobius"/>
    </source>
</evidence>
<name>A0A4Z2JD53_9TELE</name>
<feature type="region of interest" description="Disordered" evidence="1">
    <location>
        <begin position="77"/>
        <end position="107"/>
    </location>
</feature>
<comment type="caution">
    <text evidence="3">The sequence shown here is derived from an EMBL/GenBank/DDBJ whole genome shotgun (WGS) entry which is preliminary data.</text>
</comment>
<protein>
    <submittedName>
        <fullName evidence="3">Uncharacterized protein</fullName>
    </submittedName>
</protein>
<dbReference type="Proteomes" id="UP000314294">
    <property type="component" value="Unassembled WGS sequence"/>
</dbReference>
<feature type="transmembrane region" description="Helical" evidence="2">
    <location>
        <begin position="47"/>
        <end position="74"/>
    </location>
</feature>
<gene>
    <name evidence="3" type="ORF">EYF80_001747</name>
</gene>
<feature type="region of interest" description="Disordered" evidence="1">
    <location>
        <begin position="16"/>
        <end position="36"/>
    </location>
</feature>